<feature type="chain" id="PRO_5046093283" description="Lipoprotein" evidence="2">
    <location>
        <begin position="25"/>
        <end position="239"/>
    </location>
</feature>
<keyword evidence="4" id="KW-1185">Reference proteome</keyword>
<dbReference type="RefSeq" id="WP_249773345.1">
    <property type="nucleotide sequence ID" value="NZ_CP097332.1"/>
</dbReference>
<evidence type="ECO:0000313" key="4">
    <source>
        <dbReference type="Proteomes" id="UP001056336"/>
    </source>
</evidence>
<dbReference type="PROSITE" id="PS51257">
    <property type="entry name" value="PROKAR_LIPOPROTEIN"/>
    <property type="match status" value="1"/>
</dbReference>
<accession>A0ABY4R0S8</accession>
<gene>
    <name evidence="3" type="ORF">M6D93_05440</name>
</gene>
<organism evidence="3 4">
    <name type="scientific">Jatrophihabitans telluris</name>
    <dbReference type="NCBI Taxonomy" id="2038343"/>
    <lineage>
        <taxon>Bacteria</taxon>
        <taxon>Bacillati</taxon>
        <taxon>Actinomycetota</taxon>
        <taxon>Actinomycetes</taxon>
        <taxon>Jatrophihabitantales</taxon>
        <taxon>Jatrophihabitantaceae</taxon>
        <taxon>Jatrophihabitans</taxon>
    </lineage>
</organism>
<evidence type="ECO:0008006" key="5">
    <source>
        <dbReference type="Google" id="ProtNLM"/>
    </source>
</evidence>
<proteinExistence type="predicted"/>
<feature type="signal peptide" evidence="2">
    <location>
        <begin position="1"/>
        <end position="24"/>
    </location>
</feature>
<evidence type="ECO:0000256" key="2">
    <source>
        <dbReference type="SAM" id="SignalP"/>
    </source>
</evidence>
<reference evidence="3" key="1">
    <citation type="journal article" date="2018" name="Int. J. Syst. Evol. Microbiol.">
        <title>Jatrophihabitans telluris sp. nov., isolated from sediment soil of lava forest wetlands and the emended description of the genus Jatrophihabitans.</title>
        <authorList>
            <person name="Lee K.C."/>
            <person name="Suh M.K."/>
            <person name="Eom M.K."/>
            <person name="Kim K.K."/>
            <person name="Kim J.S."/>
            <person name="Kim D.S."/>
            <person name="Ko S.H."/>
            <person name="Shin Y.K."/>
            <person name="Lee J.S."/>
        </authorList>
    </citation>
    <scope>NUCLEOTIDE SEQUENCE</scope>
    <source>
        <strain evidence="3">N237</strain>
    </source>
</reference>
<evidence type="ECO:0000256" key="1">
    <source>
        <dbReference type="SAM" id="MobiDB-lite"/>
    </source>
</evidence>
<feature type="compositionally biased region" description="Low complexity" evidence="1">
    <location>
        <begin position="26"/>
        <end position="53"/>
    </location>
</feature>
<evidence type="ECO:0000313" key="3">
    <source>
        <dbReference type="EMBL" id="UQX89449.1"/>
    </source>
</evidence>
<protein>
    <recommendedName>
        <fullName evidence="5">Lipoprotein</fullName>
    </recommendedName>
</protein>
<name>A0ABY4R0S8_9ACTN</name>
<reference evidence="3" key="2">
    <citation type="submission" date="2022-05" db="EMBL/GenBank/DDBJ databases">
        <authorList>
            <person name="Kim J.-S."/>
            <person name="Lee K."/>
            <person name="Suh M."/>
            <person name="Eom M."/>
            <person name="Kim J.-S."/>
            <person name="Kim D.-S."/>
            <person name="Ko S.-H."/>
            <person name="Shin Y."/>
            <person name="Lee J.-S."/>
        </authorList>
    </citation>
    <scope>NUCLEOTIDE SEQUENCE</scope>
    <source>
        <strain evidence="3">N237</strain>
    </source>
</reference>
<dbReference type="EMBL" id="CP097332">
    <property type="protein sequence ID" value="UQX89449.1"/>
    <property type="molecule type" value="Genomic_DNA"/>
</dbReference>
<dbReference type="Proteomes" id="UP001056336">
    <property type="component" value="Chromosome"/>
</dbReference>
<feature type="region of interest" description="Disordered" evidence="1">
    <location>
        <begin position="21"/>
        <end position="84"/>
    </location>
</feature>
<keyword evidence="2" id="KW-0732">Signal</keyword>
<sequence>MLKRLWIVAALSALLLTAGCQRSARPGGPSTTGSVVGTAHSSSPGLPSRSRSGTPVPSGSAGSGPAPVAVDQIPPGRPATWLPPGVQVDAPFKEPGDKVPMFTLAMFTHDEAGALATATYYVDAVNWSGAMLSTLPIEAICDDSSCVPNRELLSSLRRAHQHFRGGRISVVGLRTFRPDPPDRAERVIRVRIASQKAAIVTAGGQTVRSVSSGIVSNDLYLKWSGAMWRIIGVYLTAPS</sequence>